<evidence type="ECO:0000313" key="1">
    <source>
        <dbReference type="EMBL" id="WED65957.1"/>
    </source>
</evidence>
<organism evidence="1 2">
    <name type="scientific">Synoicihabitans lomoniglobus</name>
    <dbReference type="NCBI Taxonomy" id="2909285"/>
    <lineage>
        <taxon>Bacteria</taxon>
        <taxon>Pseudomonadati</taxon>
        <taxon>Verrucomicrobiota</taxon>
        <taxon>Opitutia</taxon>
        <taxon>Opitutales</taxon>
        <taxon>Opitutaceae</taxon>
        <taxon>Synoicihabitans</taxon>
    </lineage>
</organism>
<reference evidence="1" key="1">
    <citation type="submission" date="2023-03" db="EMBL/GenBank/DDBJ databases">
        <title>Lomoglobus Profundus gen. nov., sp. nov., a novel member of the phylum Verrucomicrobia, isolated from deep-marine sediment of South China Sea.</title>
        <authorList>
            <person name="Ahmad T."/>
            <person name="Ishaq S.E."/>
            <person name="Wang F."/>
        </authorList>
    </citation>
    <scope>NUCLEOTIDE SEQUENCE</scope>
    <source>
        <strain evidence="1">LMO-M01</strain>
    </source>
</reference>
<protein>
    <submittedName>
        <fullName evidence="1">Alpha/beta hydrolase-fold protein</fullName>
    </submittedName>
</protein>
<dbReference type="Proteomes" id="UP001218638">
    <property type="component" value="Chromosome"/>
</dbReference>
<proteinExistence type="predicted"/>
<dbReference type="InterPro" id="IPR000801">
    <property type="entry name" value="Esterase-like"/>
</dbReference>
<evidence type="ECO:0000313" key="2">
    <source>
        <dbReference type="Proteomes" id="UP001218638"/>
    </source>
</evidence>
<dbReference type="PANTHER" id="PTHR48098:SF1">
    <property type="entry name" value="DIACYLGLYCEROL ACYLTRANSFERASE_MYCOLYLTRANSFERASE AG85A"/>
    <property type="match status" value="1"/>
</dbReference>
<dbReference type="GO" id="GO:0016747">
    <property type="term" value="F:acyltransferase activity, transferring groups other than amino-acyl groups"/>
    <property type="evidence" value="ECO:0007669"/>
    <property type="project" value="TreeGrafter"/>
</dbReference>
<accession>A0AAF0CQ30</accession>
<dbReference type="Pfam" id="PF00756">
    <property type="entry name" value="Esterase"/>
    <property type="match status" value="1"/>
</dbReference>
<sequence>MKTRLLSLTPLLLTGLALRGQSVNPDHVDRVPNPASVAYKQEIGRDPSTWQWNIPLELPRVTHGVVRSAAMDRDIGFNIYLPPSYASAPHTRYPVVYYFHGATGSETSDIPVTEYVAAQIEKGNIGEVIYVLPNAGHFSGYRDRATGNVRVETYLIHEFIPEIDRRYRTIASREGRALMGFSMGGGGATRLGLKYPDMFSAVVSFGGALGANPARRAENAETAADPDNVYHWATLNQTRIRDRIGLYFIVGGTDRMYAHHAPFLEHLHGLEINFHYRVLAGVGHDIWRSMDQCGGDAIRFVSAQLAASTSDQMTTR</sequence>
<dbReference type="KEGG" id="slom:PXH66_03725"/>
<dbReference type="EMBL" id="CP119075">
    <property type="protein sequence ID" value="WED65957.1"/>
    <property type="molecule type" value="Genomic_DNA"/>
</dbReference>
<dbReference type="Gene3D" id="3.40.50.1820">
    <property type="entry name" value="alpha/beta hydrolase"/>
    <property type="match status" value="1"/>
</dbReference>
<dbReference type="InterPro" id="IPR029058">
    <property type="entry name" value="AB_hydrolase_fold"/>
</dbReference>
<dbReference type="AlphaFoldDB" id="A0AAF0CQ30"/>
<keyword evidence="2" id="KW-1185">Reference proteome</keyword>
<dbReference type="InterPro" id="IPR050583">
    <property type="entry name" value="Mycobacterial_A85_antigen"/>
</dbReference>
<dbReference type="GO" id="GO:0016787">
    <property type="term" value="F:hydrolase activity"/>
    <property type="evidence" value="ECO:0007669"/>
    <property type="project" value="UniProtKB-KW"/>
</dbReference>
<dbReference type="RefSeq" id="WP_330927821.1">
    <property type="nucleotide sequence ID" value="NZ_CP119075.1"/>
</dbReference>
<dbReference type="SUPFAM" id="SSF53474">
    <property type="entry name" value="alpha/beta-Hydrolases"/>
    <property type="match status" value="1"/>
</dbReference>
<name>A0AAF0CQ30_9BACT</name>
<gene>
    <name evidence="1" type="ORF">PXH66_03725</name>
</gene>
<dbReference type="PANTHER" id="PTHR48098">
    <property type="entry name" value="ENTEROCHELIN ESTERASE-RELATED"/>
    <property type="match status" value="1"/>
</dbReference>
<keyword evidence="1" id="KW-0378">Hydrolase</keyword>